<accession>A0AAJ0EQC2</accession>
<evidence type="ECO:0000259" key="3">
    <source>
        <dbReference type="PROSITE" id="PS50048"/>
    </source>
</evidence>
<dbReference type="RefSeq" id="XP_060425470.1">
    <property type="nucleotide sequence ID" value="XM_060580681.1"/>
</dbReference>
<keyword evidence="5" id="KW-1185">Reference proteome</keyword>
<evidence type="ECO:0000256" key="1">
    <source>
        <dbReference type="ARBA" id="ARBA00023242"/>
    </source>
</evidence>
<protein>
    <recommendedName>
        <fullName evidence="3">Zn(2)-C6 fungal-type domain-containing protein</fullName>
    </recommendedName>
</protein>
<evidence type="ECO:0000313" key="4">
    <source>
        <dbReference type="EMBL" id="KAK1671467.1"/>
    </source>
</evidence>
<dbReference type="CDD" id="cd00067">
    <property type="entry name" value="GAL4"/>
    <property type="match status" value="1"/>
</dbReference>
<feature type="compositionally biased region" description="Polar residues" evidence="2">
    <location>
        <begin position="115"/>
        <end position="127"/>
    </location>
</feature>
<dbReference type="AlphaFoldDB" id="A0AAJ0EQC2"/>
<evidence type="ECO:0000313" key="5">
    <source>
        <dbReference type="Proteomes" id="UP001224890"/>
    </source>
</evidence>
<sequence length="284" mass="31903">MASDAGDKTIASQDSSKIHKRASHACLVCRARKVRCDVTVRGPPCMNCRLDGDEYEVMWSRRTKRHWRAKGLDPPKGAFGISKPRHSGKVPSQGLGGRLEIESPILVKAQRATEKSPTPEQLNSAQGNHDDCRPASTIAQAKLSTMTTQSFDAYCDRRSADEGNVTKKTPASGSQDSYVERQDAMNEMIGLSANVFCSPWYNGYAYYQFLVLANVSSMPPQDYRFLEQQGCLHVPCPAILNDFVRQYFLYVHPILPIIDEAAFWDIYYQSNPQQRDNKISLLLF</sequence>
<dbReference type="Pfam" id="PF00172">
    <property type="entry name" value="Zn_clus"/>
    <property type="match status" value="1"/>
</dbReference>
<dbReference type="PROSITE" id="PS50048">
    <property type="entry name" value="ZN2_CY6_FUNGAL_2"/>
    <property type="match status" value="1"/>
</dbReference>
<feature type="domain" description="Zn(2)-C6 fungal-type" evidence="3">
    <location>
        <begin position="25"/>
        <end position="48"/>
    </location>
</feature>
<dbReference type="GO" id="GO:0000981">
    <property type="term" value="F:DNA-binding transcription factor activity, RNA polymerase II-specific"/>
    <property type="evidence" value="ECO:0007669"/>
    <property type="project" value="InterPro"/>
</dbReference>
<feature type="region of interest" description="Disordered" evidence="2">
    <location>
        <begin position="69"/>
        <end position="96"/>
    </location>
</feature>
<dbReference type="SUPFAM" id="SSF57701">
    <property type="entry name" value="Zn2/Cys6 DNA-binding domain"/>
    <property type="match status" value="1"/>
</dbReference>
<evidence type="ECO:0000256" key="2">
    <source>
        <dbReference type="SAM" id="MobiDB-lite"/>
    </source>
</evidence>
<name>A0AAJ0EQC2_9PEZI</name>
<feature type="region of interest" description="Disordered" evidence="2">
    <location>
        <begin position="111"/>
        <end position="133"/>
    </location>
</feature>
<dbReference type="InterPro" id="IPR036864">
    <property type="entry name" value="Zn2-C6_fun-type_DNA-bd_sf"/>
</dbReference>
<organism evidence="4 5">
    <name type="scientific">Colletotrichum godetiae</name>
    <dbReference type="NCBI Taxonomy" id="1209918"/>
    <lineage>
        <taxon>Eukaryota</taxon>
        <taxon>Fungi</taxon>
        <taxon>Dikarya</taxon>
        <taxon>Ascomycota</taxon>
        <taxon>Pezizomycotina</taxon>
        <taxon>Sordariomycetes</taxon>
        <taxon>Hypocreomycetidae</taxon>
        <taxon>Glomerellales</taxon>
        <taxon>Glomerellaceae</taxon>
        <taxon>Colletotrichum</taxon>
        <taxon>Colletotrichum acutatum species complex</taxon>
    </lineage>
</organism>
<dbReference type="PANTHER" id="PTHR47425:SF2">
    <property type="entry name" value="FARB-RELATED"/>
    <property type="match status" value="1"/>
</dbReference>
<dbReference type="InterPro" id="IPR052761">
    <property type="entry name" value="Fungal_Detox/Toxin_TFs"/>
</dbReference>
<proteinExistence type="predicted"/>
<dbReference type="SMART" id="SM00066">
    <property type="entry name" value="GAL4"/>
    <property type="match status" value="1"/>
</dbReference>
<comment type="caution">
    <text evidence="4">The sequence shown here is derived from an EMBL/GenBank/DDBJ whole genome shotgun (WGS) entry which is preliminary data.</text>
</comment>
<dbReference type="Proteomes" id="UP001224890">
    <property type="component" value="Unassembled WGS sequence"/>
</dbReference>
<gene>
    <name evidence="4" type="ORF">BDP55DRAFT_752998</name>
</gene>
<dbReference type="PANTHER" id="PTHR47425">
    <property type="entry name" value="FARB-RELATED"/>
    <property type="match status" value="1"/>
</dbReference>
<dbReference type="Gene3D" id="4.10.240.10">
    <property type="entry name" value="Zn(2)-C6 fungal-type DNA-binding domain"/>
    <property type="match status" value="1"/>
</dbReference>
<dbReference type="InterPro" id="IPR001138">
    <property type="entry name" value="Zn2Cys6_DnaBD"/>
</dbReference>
<keyword evidence="1" id="KW-0539">Nucleus</keyword>
<dbReference type="GeneID" id="85465207"/>
<reference evidence="4" key="1">
    <citation type="submission" date="2021-06" db="EMBL/GenBank/DDBJ databases">
        <title>Comparative genomics, transcriptomics and evolutionary studies reveal genomic signatures of adaptation to plant cell wall in hemibiotrophic fungi.</title>
        <authorList>
            <consortium name="DOE Joint Genome Institute"/>
            <person name="Baroncelli R."/>
            <person name="Diaz J.F."/>
            <person name="Benocci T."/>
            <person name="Peng M."/>
            <person name="Battaglia E."/>
            <person name="Haridas S."/>
            <person name="Andreopoulos W."/>
            <person name="Labutti K."/>
            <person name="Pangilinan J."/>
            <person name="Floch G.L."/>
            <person name="Makela M.R."/>
            <person name="Henrissat B."/>
            <person name="Grigoriev I.V."/>
            <person name="Crouch J.A."/>
            <person name="De Vries R.P."/>
            <person name="Sukno S.A."/>
            <person name="Thon M.R."/>
        </authorList>
    </citation>
    <scope>NUCLEOTIDE SEQUENCE</scope>
    <source>
        <strain evidence="4">CBS 193.32</strain>
    </source>
</reference>
<dbReference type="EMBL" id="JAHMHR010000047">
    <property type="protein sequence ID" value="KAK1671467.1"/>
    <property type="molecule type" value="Genomic_DNA"/>
</dbReference>
<dbReference type="CDD" id="cd12148">
    <property type="entry name" value="fungal_TF_MHR"/>
    <property type="match status" value="1"/>
</dbReference>
<dbReference type="GO" id="GO:0008270">
    <property type="term" value="F:zinc ion binding"/>
    <property type="evidence" value="ECO:0007669"/>
    <property type="project" value="InterPro"/>
</dbReference>